<evidence type="ECO:0000313" key="9">
    <source>
        <dbReference type="EMBL" id="PLW54864.1"/>
    </source>
</evidence>
<evidence type="ECO:0000256" key="3">
    <source>
        <dbReference type="ARBA" id="ARBA00022833"/>
    </source>
</evidence>
<dbReference type="EMBL" id="PGCJ01001336">
    <property type="protein sequence ID" value="PLW06248.1"/>
    <property type="molecule type" value="Genomic_DNA"/>
</dbReference>
<gene>
    <name evidence="9" type="ORF">PCANC_05712</name>
    <name evidence="8" type="ORF">PCANC_25966</name>
</gene>
<feature type="compositionally biased region" description="Polar residues" evidence="5">
    <location>
        <begin position="42"/>
        <end position="58"/>
    </location>
</feature>
<dbReference type="STRING" id="200324.A0A2N5RZ17"/>
<evidence type="ECO:0000256" key="5">
    <source>
        <dbReference type="SAM" id="MobiDB-lite"/>
    </source>
</evidence>
<comment type="caution">
    <text evidence="8">The sequence shown here is derived from an EMBL/GenBank/DDBJ whole genome shotgun (WGS) entry which is preliminary data.</text>
</comment>
<sequence>MRLIVLLSVATLITAIPSGCQPFHSLFGKCKESFKSMKKQRGSQSTHPSQQAESSIGSHQTVGNTLRCPICLCDLEDDQESDIIEPFASCNHRFHTACIRPWIGEHEKSTCPNCRAVDPDIKRRNDEKARLYDLDRKRMDNQYWLGELEERHGLERRRLAPLDGHPPDQLTRLEQLVMHNEVRLRSISLDNGRIALELRSADPGDRSARLDSLDEMIQNHEDWINILR</sequence>
<evidence type="ECO:0000313" key="10">
    <source>
        <dbReference type="Proteomes" id="UP000235388"/>
    </source>
</evidence>
<dbReference type="AlphaFoldDB" id="A0A2N5RZ17"/>
<evidence type="ECO:0000259" key="7">
    <source>
        <dbReference type="PROSITE" id="PS50089"/>
    </source>
</evidence>
<dbReference type="PROSITE" id="PS50089">
    <property type="entry name" value="ZF_RING_2"/>
    <property type="match status" value="1"/>
</dbReference>
<dbReference type="PANTHER" id="PTHR45969:SF69">
    <property type="entry name" value="FINGER DOMAIN PROTEIN, PUTATIVE (AFU_ORTHOLOGUE AFUA_3G12190)-RELATED"/>
    <property type="match status" value="1"/>
</dbReference>
<feature type="region of interest" description="Disordered" evidence="5">
    <location>
        <begin position="38"/>
        <end position="58"/>
    </location>
</feature>
<dbReference type="GO" id="GO:0016567">
    <property type="term" value="P:protein ubiquitination"/>
    <property type="evidence" value="ECO:0007669"/>
    <property type="project" value="TreeGrafter"/>
</dbReference>
<evidence type="ECO:0000256" key="1">
    <source>
        <dbReference type="ARBA" id="ARBA00022723"/>
    </source>
</evidence>
<feature type="chain" id="PRO_5015083445" description="RING-type domain-containing protein" evidence="6">
    <location>
        <begin position="16"/>
        <end position="228"/>
    </location>
</feature>
<dbReference type="Pfam" id="PF13639">
    <property type="entry name" value="zf-RING_2"/>
    <property type="match status" value="1"/>
</dbReference>
<feature type="signal peptide" evidence="6">
    <location>
        <begin position="1"/>
        <end position="15"/>
    </location>
</feature>
<keyword evidence="3" id="KW-0862">Zinc</keyword>
<protein>
    <recommendedName>
        <fullName evidence="7">RING-type domain-containing protein</fullName>
    </recommendedName>
</protein>
<proteinExistence type="predicted"/>
<dbReference type="SUPFAM" id="SSF57850">
    <property type="entry name" value="RING/U-box"/>
    <property type="match status" value="1"/>
</dbReference>
<reference evidence="8 10" key="1">
    <citation type="submission" date="2017-11" db="EMBL/GenBank/DDBJ databases">
        <title>De novo assembly and phasing of dikaryotic genomes from two isolates of Puccinia coronata f. sp. avenae, the causal agent of oat crown rust.</title>
        <authorList>
            <person name="Miller M.E."/>
            <person name="Zhang Y."/>
            <person name="Omidvar V."/>
            <person name="Sperschneider J."/>
            <person name="Schwessinger B."/>
            <person name="Raley C."/>
            <person name="Palmer J.M."/>
            <person name="Garnica D."/>
            <person name="Upadhyaya N."/>
            <person name="Rathjen J."/>
            <person name="Taylor J.M."/>
            <person name="Park R.F."/>
            <person name="Dodds P.N."/>
            <person name="Hirsch C.D."/>
            <person name="Kianian S.F."/>
            <person name="Figueroa M."/>
        </authorList>
    </citation>
    <scope>NUCLEOTIDE SEQUENCE [LARGE SCALE GENOMIC DNA]</scope>
    <source>
        <strain evidence="8">12NC29</strain>
    </source>
</reference>
<evidence type="ECO:0000313" key="8">
    <source>
        <dbReference type="EMBL" id="PLW06248.1"/>
    </source>
</evidence>
<name>A0A2N5RZ17_9BASI</name>
<dbReference type="OrthoDB" id="8062037at2759"/>
<organism evidence="8 10">
    <name type="scientific">Puccinia coronata f. sp. avenae</name>
    <dbReference type="NCBI Taxonomy" id="200324"/>
    <lineage>
        <taxon>Eukaryota</taxon>
        <taxon>Fungi</taxon>
        <taxon>Dikarya</taxon>
        <taxon>Basidiomycota</taxon>
        <taxon>Pucciniomycotina</taxon>
        <taxon>Pucciniomycetes</taxon>
        <taxon>Pucciniales</taxon>
        <taxon>Pucciniaceae</taxon>
        <taxon>Puccinia</taxon>
    </lineage>
</organism>
<dbReference type="InterPro" id="IPR013083">
    <property type="entry name" value="Znf_RING/FYVE/PHD"/>
</dbReference>
<evidence type="ECO:0000256" key="2">
    <source>
        <dbReference type="ARBA" id="ARBA00022771"/>
    </source>
</evidence>
<dbReference type="InterPro" id="IPR001841">
    <property type="entry name" value="Znf_RING"/>
</dbReference>
<keyword evidence="6" id="KW-0732">Signal</keyword>
<dbReference type="EMBL" id="PGCJ01000040">
    <property type="protein sequence ID" value="PLW54864.1"/>
    <property type="molecule type" value="Genomic_DNA"/>
</dbReference>
<dbReference type="PANTHER" id="PTHR45969">
    <property type="entry name" value="RING ZINC FINGER PROTEIN-RELATED"/>
    <property type="match status" value="1"/>
</dbReference>
<feature type="domain" description="RING-type" evidence="7">
    <location>
        <begin position="68"/>
        <end position="115"/>
    </location>
</feature>
<dbReference type="GO" id="GO:0061630">
    <property type="term" value="F:ubiquitin protein ligase activity"/>
    <property type="evidence" value="ECO:0007669"/>
    <property type="project" value="TreeGrafter"/>
</dbReference>
<evidence type="ECO:0000256" key="4">
    <source>
        <dbReference type="PROSITE-ProRule" id="PRU00175"/>
    </source>
</evidence>
<dbReference type="Gene3D" id="3.30.40.10">
    <property type="entry name" value="Zinc/RING finger domain, C3HC4 (zinc finger)"/>
    <property type="match status" value="1"/>
</dbReference>
<keyword evidence="10" id="KW-1185">Reference proteome</keyword>
<keyword evidence="1" id="KW-0479">Metal-binding</keyword>
<accession>A0A2N5RZ17</accession>
<dbReference type="Proteomes" id="UP000235388">
    <property type="component" value="Unassembled WGS sequence"/>
</dbReference>
<dbReference type="GO" id="GO:0008270">
    <property type="term" value="F:zinc ion binding"/>
    <property type="evidence" value="ECO:0007669"/>
    <property type="project" value="UniProtKB-KW"/>
</dbReference>
<keyword evidence="2 4" id="KW-0863">Zinc-finger</keyword>
<evidence type="ECO:0000256" key="6">
    <source>
        <dbReference type="SAM" id="SignalP"/>
    </source>
</evidence>